<sequence>MKTTPAPSLRAQLGRTLFSLAFISCGAVLGGSLYQMVAEVPNWSTNPAEELQAYRQFFRFSHAGYFFQTLVPFTLLSLLAATALLWNQGRALRRPLLLLLAGLVVNEVFTFAYFMPRNLVLFLPSTASIDADTVNTMAREWQMANYPRLVVTLGIVYTFLRTHRLLSWLPETKAAAHAGATRPAAELRPELTH</sequence>
<evidence type="ECO:0000256" key="1">
    <source>
        <dbReference type="SAM" id="Phobius"/>
    </source>
</evidence>
<organism evidence="2 3">
    <name type="scientific">Hymenobacter gummosus</name>
    <dbReference type="NCBI Taxonomy" id="1776032"/>
    <lineage>
        <taxon>Bacteria</taxon>
        <taxon>Pseudomonadati</taxon>
        <taxon>Bacteroidota</taxon>
        <taxon>Cytophagia</taxon>
        <taxon>Cytophagales</taxon>
        <taxon>Hymenobacteraceae</taxon>
        <taxon>Hymenobacter</taxon>
    </lineage>
</organism>
<accession>A0A3S0K5M8</accession>
<proteinExistence type="predicted"/>
<dbReference type="RefSeq" id="WP_126693056.1">
    <property type="nucleotide sequence ID" value="NZ_RXOF01000005.1"/>
</dbReference>
<dbReference type="EMBL" id="RXOF01000005">
    <property type="protein sequence ID" value="RTQ50005.1"/>
    <property type="molecule type" value="Genomic_DNA"/>
</dbReference>
<reference evidence="2 3" key="1">
    <citation type="submission" date="2018-12" db="EMBL/GenBank/DDBJ databases">
        <title>Hymenobacter gummosus sp. nov., isolated from a spring.</title>
        <authorList>
            <person name="Nie L."/>
        </authorList>
    </citation>
    <scope>NUCLEOTIDE SEQUENCE [LARGE SCALE GENOMIC DNA]</scope>
    <source>
        <strain evidence="2 3">KCTC 52166</strain>
    </source>
</reference>
<dbReference type="AlphaFoldDB" id="A0A3S0K5M8"/>
<feature type="transmembrane region" description="Helical" evidence="1">
    <location>
        <begin position="65"/>
        <end position="85"/>
    </location>
</feature>
<protein>
    <submittedName>
        <fullName evidence="2">DUF1772 domain-containing protein</fullName>
    </submittedName>
</protein>
<gene>
    <name evidence="2" type="ORF">EJV47_10200</name>
</gene>
<keyword evidence="3" id="KW-1185">Reference proteome</keyword>
<keyword evidence="1" id="KW-1133">Transmembrane helix</keyword>
<comment type="caution">
    <text evidence="2">The sequence shown here is derived from an EMBL/GenBank/DDBJ whole genome shotgun (WGS) entry which is preliminary data.</text>
</comment>
<keyword evidence="1" id="KW-0472">Membrane</keyword>
<keyword evidence="1" id="KW-0812">Transmembrane</keyword>
<feature type="transmembrane region" description="Helical" evidence="1">
    <location>
        <begin position="97"/>
        <end position="115"/>
    </location>
</feature>
<dbReference type="OrthoDB" id="878027at2"/>
<name>A0A3S0K5M8_9BACT</name>
<evidence type="ECO:0000313" key="2">
    <source>
        <dbReference type="EMBL" id="RTQ50005.1"/>
    </source>
</evidence>
<dbReference type="Proteomes" id="UP000282184">
    <property type="component" value="Unassembled WGS sequence"/>
</dbReference>
<feature type="transmembrane region" description="Helical" evidence="1">
    <location>
        <begin position="17"/>
        <end position="37"/>
    </location>
</feature>
<evidence type="ECO:0000313" key="3">
    <source>
        <dbReference type="Proteomes" id="UP000282184"/>
    </source>
</evidence>